<sequence>MTSSNPPFAPVHVIVTKVDPETAKSSLWLDLVRNPYPVERARVYNLWDSNQFPADNNDEEVGVPHTIKDHAADTQEMFNRNGSAVRLIDIPPGMKDFMHQTESLDYAVVLKGHVTLILDDGTSSEIPEGSLIVQRGTNHAWVNRSDSWVRLLFVIVPAKRVQLHNGVLHQDVEHVMAVRRASEGSI</sequence>
<name>A0ACC1RQ10_9HYPO</name>
<dbReference type="Proteomes" id="UP001148629">
    <property type="component" value="Unassembled WGS sequence"/>
</dbReference>
<evidence type="ECO:0000313" key="1">
    <source>
        <dbReference type="EMBL" id="KAJ3524348.1"/>
    </source>
</evidence>
<dbReference type="EMBL" id="JANRMS010002095">
    <property type="protein sequence ID" value="KAJ3524348.1"/>
    <property type="molecule type" value="Genomic_DNA"/>
</dbReference>
<proteinExistence type="predicted"/>
<evidence type="ECO:0000313" key="2">
    <source>
        <dbReference type="Proteomes" id="UP001148629"/>
    </source>
</evidence>
<keyword evidence="2" id="KW-1185">Reference proteome</keyword>
<comment type="caution">
    <text evidence="1">The sequence shown here is derived from an EMBL/GenBank/DDBJ whole genome shotgun (WGS) entry which is preliminary data.</text>
</comment>
<protein>
    <submittedName>
        <fullName evidence="1">Uncharacterized protein</fullName>
    </submittedName>
</protein>
<gene>
    <name evidence="1" type="ORF">NM208_g12093</name>
</gene>
<organism evidence="1 2">
    <name type="scientific">Fusarium decemcellulare</name>
    <dbReference type="NCBI Taxonomy" id="57161"/>
    <lineage>
        <taxon>Eukaryota</taxon>
        <taxon>Fungi</taxon>
        <taxon>Dikarya</taxon>
        <taxon>Ascomycota</taxon>
        <taxon>Pezizomycotina</taxon>
        <taxon>Sordariomycetes</taxon>
        <taxon>Hypocreomycetidae</taxon>
        <taxon>Hypocreales</taxon>
        <taxon>Nectriaceae</taxon>
        <taxon>Fusarium</taxon>
        <taxon>Fusarium decemcellulare species complex</taxon>
    </lineage>
</organism>
<reference evidence="1" key="1">
    <citation type="submission" date="2022-08" db="EMBL/GenBank/DDBJ databases">
        <title>Genome Sequence of Fusarium decemcellulare.</title>
        <authorList>
            <person name="Buettner E."/>
        </authorList>
    </citation>
    <scope>NUCLEOTIDE SEQUENCE</scope>
    <source>
        <strain evidence="1">Babe19</strain>
    </source>
</reference>
<accession>A0ACC1RQ10</accession>